<protein>
    <submittedName>
        <fullName evidence="1">Uncharacterized protein</fullName>
    </submittedName>
</protein>
<dbReference type="Proteomes" id="UP000179860">
    <property type="component" value="Chromosome 2"/>
</dbReference>
<name>A0A8F4KIF7_9BURK</name>
<gene>
    <name evidence="1" type="ORF">BJG93_22115</name>
</gene>
<evidence type="ECO:0000313" key="1">
    <source>
        <dbReference type="EMBL" id="QXE07280.1"/>
    </source>
</evidence>
<evidence type="ECO:0000313" key="2">
    <source>
        <dbReference type="Proteomes" id="UP000179860"/>
    </source>
</evidence>
<dbReference type="OrthoDB" id="6986732at2"/>
<dbReference type="EMBL" id="CP017562">
    <property type="protein sequence ID" value="QXE07280.1"/>
    <property type="molecule type" value="Genomic_DNA"/>
</dbReference>
<organism evidence="1 2">
    <name type="scientific">Paraburkholderia sprentiae WSM5005</name>
    <dbReference type="NCBI Taxonomy" id="754502"/>
    <lineage>
        <taxon>Bacteria</taxon>
        <taxon>Pseudomonadati</taxon>
        <taxon>Pseudomonadota</taxon>
        <taxon>Betaproteobacteria</taxon>
        <taxon>Burkholderiales</taxon>
        <taxon>Burkholderiaceae</taxon>
        <taxon>Paraburkholderia</taxon>
    </lineage>
</organism>
<dbReference type="Pfam" id="PF19940">
    <property type="entry name" value="DUF6402"/>
    <property type="match status" value="1"/>
</dbReference>
<proteinExistence type="predicted"/>
<keyword evidence="2" id="KW-1185">Reference proteome</keyword>
<dbReference type="InterPro" id="IPR045646">
    <property type="entry name" value="DUF6402"/>
</dbReference>
<sequence length="281" mass="31991">MRKELMPVSAKLMERWFAGELNYGPTDKDVAAEMNQKGVPYPAEMYDTTTIKLDWVLKHRRAKDPYGDLIKTQIYTARARQALKEILLPYAGRPCLDANSECAGNPSTLHRHFQFQYVKVGSSLSQKIGELLYADFHNNGVPDDLTGALGSFNIYAAFGYADFRREGTTRVAEISAIYVYVKDSYDFTDKQGEVSQYLGHWSVNGVIVLAYNGAMSYLNQPYLYFSYPVALGNSKVKGNVYYPVHNKDFKEWATKHQRGGDFVIYSDRRFVRIDPPIKVNL</sequence>
<dbReference type="RefSeq" id="WP_051374264.1">
    <property type="nucleotide sequence ID" value="NZ_CP017562.2"/>
</dbReference>
<dbReference type="AlphaFoldDB" id="A0A8F4KIF7"/>
<accession>A0A8F4KIF7</accession>
<reference evidence="1" key="1">
    <citation type="submission" date="2016-09" db="EMBL/GenBank/DDBJ databases">
        <title>The Complete Genome of Burkholderia sprentiae wsm5005.</title>
        <authorList>
            <person name="De Meyer S."/>
            <person name="Wang P."/>
            <person name="Terpolilli J."/>
        </authorList>
    </citation>
    <scope>NUCLEOTIDE SEQUENCE [LARGE SCALE GENOMIC DNA]</scope>
    <source>
        <strain evidence="1">WSM5005</strain>
    </source>
</reference>
<dbReference type="KEGG" id="pspw:BJG93_22115"/>